<dbReference type="NCBIfam" id="TIGR00254">
    <property type="entry name" value="GGDEF"/>
    <property type="match status" value="1"/>
</dbReference>
<keyword evidence="1" id="KW-0472">Membrane</keyword>
<keyword evidence="1" id="KW-1133">Transmembrane helix</keyword>
<keyword evidence="1" id="KW-0812">Transmembrane</keyword>
<feature type="transmembrane region" description="Helical" evidence="1">
    <location>
        <begin position="172"/>
        <end position="196"/>
    </location>
</feature>
<dbReference type="Proteomes" id="UP001165962">
    <property type="component" value="Unassembled WGS sequence"/>
</dbReference>
<dbReference type="SMART" id="SM00267">
    <property type="entry name" value="GGDEF"/>
    <property type="match status" value="1"/>
</dbReference>
<organism evidence="3 4">
    <name type="scientific">Paenibacillus agricola</name>
    <dbReference type="NCBI Taxonomy" id="2716264"/>
    <lineage>
        <taxon>Bacteria</taxon>
        <taxon>Bacillati</taxon>
        <taxon>Bacillota</taxon>
        <taxon>Bacilli</taxon>
        <taxon>Bacillales</taxon>
        <taxon>Paenibacillaceae</taxon>
        <taxon>Paenibacillus</taxon>
    </lineage>
</organism>
<feature type="transmembrane region" description="Helical" evidence="1">
    <location>
        <begin position="67"/>
        <end position="87"/>
    </location>
</feature>
<feature type="transmembrane region" description="Helical" evidence="1">
    <location>
        <begin position="202"/>
        <end position="223"/>
    </location>
</feature>
<feature type="transmembrane region" description="Helical" evidence="1">
    <location>
        <begin position="36"/>
        <end position="55"/>
    </location>
</feature>
<dbReference type="PROSITE" id="PS50887">
    <property type="entry name" value="GGDEF"/>
    <property type="match status" value="1"/>
</dbReference>
<name>A0ABX0JI78_9BACL</name>
<dbReference type="InterPro" id="IPR050469">
    <property type="entry name" value="Diguanylate_Cyclase"/>
</dbReference>
<dbReference type="InterPro" id="IPR000160">
    <property type="entry name" value="GGDEF_dom"/>
</dbReference>
<feature type="transmembrane region" description="Helical" evidence="1">
    <location>
        <begin position="99"/>
        <end position="116"/>
    </location>
</feature>
<reference evidence="3" key="1">
    <citation type="submission" date="2020-03" db="EMBL/GenBank/DDBJ databases">
        <title>Draft sequencing of Paenibacilllus sp. S3N08.</title>
        <authorList>
            <person name="Kim D.-U."/>
        </authorList>
    </citation>
    <scope>NUCLEOTIDE SEQUENCE</scope>
    <source>
        <strain evidence="3">S3N08</strain>
    </source>
</reference>
<dbReference type="Pfam" id="PF16927">
    <property type="entry name" value="HisKA_7TM"/>
    <property type="match status" value="1"/>
</dbReference>
<dbReference type="EMBL" id="JAAOIW010000030">
    <property type="protein sequence ID" value="NHN35298.1"/>
    <property type="molecule type" value="Genomic_DNA"/>
</dbReference>
<feature type="transmembrane region" description="Helical" evidence="1">
    <location>
        <begin position="6"/>
        <end position="24"/>
    </location>
</feature>
<dbReference type="SUPFAM" id="SSF55785">
    <property type="entry name" value="PYP-like sensor domain (PAS domain)"/>
    <property type="match status" value="1"/>
</dbReference>
<dbReference type="Pfam" id="PF13188">
    <property type="entry name" value="PAS_8"/>
    <property type="match status" value="1"/>
</dbReference>
<dbReference type="InterPro" id="IPR000014">
    <property type="entry name" value="PAS"/>
</dbReference>
<dbReference type="Pfam" id="PF00990">
    <property type="entry name" value="GGDEF"/>
    <property type="match status" value="1"/>
</dbReference>
<feature type="domain" description="GGDEF" evidence="2">
    <location>
        <begin position="413"/>
        <end position="556"/>
    </location>
</feature>
<gene>
    <name evidence="3" type="ORF">G9U52_36875</name>
</gene>
<dbReference type="Gene3D" id="3.30.450.20">
    <property type="entry name" value="PAS domain"/>
    <property type="match status" value="1"/>
</dbReference>
<dbReference type="SUPFAM" id="SSF55073">
    <property type="entry name" value="Nucleotide cyclase"/>
    <property type="match status" value="1"/>
</dbReference>
<comment type="caution">
    <text evidence="3">The sequence shown here is derived from an EMBL/GenBank/DDBJ whole genome shotgun (WGS) entry which is preliminary data.</text>
</comment>
<dbReference type="Gene3D" id="3.30.70.270">
    <property type="match status" value="1"/>
</dbReference>
<protein>
    <submittedName>
        <fullName evidence="3">Diguanylate cyclase</fullName>
    </submittedName>
</protein>
<dbReference type="RefSeq" id="WP_166157909.1">
    <property type="nucleotide sequence ID" value="NZ_JAAOIW010000030.1"/>
</dbReference>
<evidence type="ECO:0000313" key="4">
    <source>
        <dbReference type="Proteomes" id="UP001165962"/>
    </source>
</evidence>
<feature type="transmembrane region" description="Helical" evidence="1">
    <location>
        <begin position="136"/>
        <end position="160"/>
    </location>
</feature>
<dbReference type="PANTHER" id="PTHR45138:SF9">
    <property type="entry name" value="DIGUANYLATE CYCLASE DGCM-RELATED"/>
    <property type="match status" value="1"/>
</dbReference>
<evidence type="ECO:0000313" key="3">
    <source>
        <dbReference type="EMBL" id="NHN35298.1"/>
    </source>
</evidence>
<sequence>MGVLISYDLVLVCLLFIVFIYMFITSEITSMHKVYFMFHMSMMLWPLCQFAIRMMESPSLQLFFVKAGFANLSLLVVGWLVFTMFLTGRTGYLQYKRSLLLLLPALLAAFTVMENPSGLFVSQVHNSFIQRSYGTLFWFVIVVLLGYLLVSLYLMVRTLVAEDTAPRLKKQVTLLFTGIAILSVFALSDVFFNVVMAGWLPVIPGLTSLGILLSDLCFIMTIYRYNAFNVVQIAHQDIIDTMELGILVLDEDETILEVNQALSPLCKLQVGEHFDMKTYVAQEHIITHCKKFLPIYQEAPERRVEFELTYLEGKLQHFMVHVMPIIVQGIRVGRIITLQDVTEFRRLVDETYLQNMSLHEQNQSLIVVQDELSQVNRKLEQMALTDSLTGCYNRHYLTQYLEQELMKNVKLQMPFAIFLIDIDFFKSVNDQYGHIVGDEVICGTMDAIKSTLRHGDVLARYGGEEFMVYVPNTGRTQAIALAERLKTIVATNQVLTDNNATSISVTISIGLLPIDDFANEYADIPKAYLNELFVSVDEALYQAKKEGRNRINTVVRKSTSPRLS</sequence>
<dbReference type="InterPro" id="IPR043128">
    <property type="entry name" value="Rev_trsase/Diguanyl_cyclase"/>
</dbReference>
<dbReference type="InterPro" id="IPR035965">
    <property type="entry name" value="PAS-like_dom_sf"/>
</dbReference>
<dbReference type="CDD" id="cd01949">
    <property type="entry name" value="GGDEF"/>
    <property type="match status" value="1"/>
</dbReference>
<evidence type="ECO:0000256" key="1">
    <source>
        <dbReference type="SAM" id="Phobius"/>
    </source>
</evidence>
<dbReference type="PANTHER" id="PTHR45138">
    <property type="entry name" value="REGULATORY COMPONENTS OF SENSORY TRANSDUCTION SYSTEM"/>
    <property type="match status" value="1"/>
</dbReference>
<keyword evidence="4" id="KW-1185">Reference proteome</keyword>
<proteinExistence type="predicted"/>
<evidence type="ECO:0000259" key="2">
    <source>
        <dbReference type="PROSITE" id="PS50887"/>
    </source>
</evidence>
<accession>A0ABX0JI78</accession>
<dbReference type="InterPro" id="IPR029787">
    <property type="entry name" value="Nucleotide_cyclase"/>
</dbReference>
<dbReference type="InterPro" id="IPR031621">
    <property type="entry name" value="HisKA_7TM"/>
</dbReference>